<evidence type="ECO:0000256" key="1">
    <source>
        <dbReference type="ARBA" id="ARBA00007689"/>
    </source>
</evidence>
<gene>
    <name evidence="3" type="ORF">MP11Mi_35450</name>
</gene>
<dbReference type="Pfam" id="PF03795">
    <property type="entry name" value="YCII"/>
    <property type="match status" value="1"/>
</dbReference>
<protein>
    <recommendedName>
        <fullName evidence="2">YCII-related domain-containing protein</fullName>
    </recommendedName>
</protein>
<comment type="similarity">
    <text evidence="1">Belongs to the YciI family.</text>
</comment>
<dbReference type="EMBL" id="CP128986">
    <property type="protein sequence ID" value="WOC14423.1"/>
    <property type="molecule type" value="Genomic_DNA"/>
</dbReference>
<evidence type="ECO:0000259" key="2">
    <source>
        <dbReference type="Pfam" id="PF03795"/>
    </source>
</evidence>
<dbReference type="InterPro" id="IPR005545">
    <property type="entry name" value="YCII"/>
</dbReference>
<dbReference type="SUPFAM" id="SSF54909">
    <property type="entry name" value="Dimeric alpha+beta barrel"/>
    <property type="match status" value="1"/>
</dbReference>
<dbReference type="AlphaFoldDB" id="A0AA97GVU3"/>
<sequence length="92" mass="9891">MSTFHVEYTYAPEAAAVRDEHRPAHREFLGVLHEAGELLYVGPFTDGSGAALMIVADDETAARAILAGDPFAAADAIAAVTVREWKQVYGPF</sequence>
<organism evidence="3">
    <name type="scientific">Gordonia sp. MP11Mi</name>
    <dbReference type="NCBI Taxonomy" id="3022769"/>
    <lineage>
        <taxon>Bacteria</taxon>
        <taxon>Bacillati</taxon>
        <taxon>Actinomycetota</taxon>
        <taxon>Actinomycetes</taxon>
        <taxon>Mycobacteriales</taxon>
        <taxon>Gordoniaceae</taxon>
        <taxon>Gordonia</taxon>
    </lineage>
</organism>
<dbReference type="PANTHER" id="PTHR37828">
    <property type="entry name" value="GSR2449 PROTEIN"/>
    <property type="match status" value="1"/>
</dbReference>
<dbReference type="Gene3D" id="3.30.70.1060">
    <property type="entry name" value="Dimeric alpha+beta barrel"/>
    <property type="match status" value="1"/>
</dbReference>
<name>A0AA97GVU3_9ACTN</name>
<feature type="domain" description="YCII-related" evidence="2">
    <location>
        <begin position="7"/>
        <end position="86"/>
    </location>
</feature>
<evidence type="ECO:0000313" key="3">
    <source>
        <dbReference type="EMBL" id="WOC14423.1"/>
    </source>
</evidence>
<dbReference type="RefSeq" id="WP_420040166.1">
    <property type="nucleotide sequence ID" value="NZ_CP128986.1"/>
</dbReference>
<accession>A0AA97GVU3</accession>
<dbReference type="InterPro" id="IPR011008">
    <property type="entry name" value="Dimeric_a/b-barrel"/>
</dbReference>
<dbReference type="PANTHER" id="PTHR37828:SF1">
    <property type="entry name" value="YCII-RELATED DOMAIN-CONTAINING PROTEIN"/>
    <property type="match status" value="1"/>
</dbReference>
<proteinExistence type="inferred from homology"/>
<reference evidence="3" key="1">
    <citation type="submission" date="2023-06" db="EMBL/GenBank/DDBJ databases">
        <title>Gordonia sp. nov. and Pseudochrobactrum sp. nov., two species isolated from the burying beetle Nicrophorus vespilloides.</title>
        <authorList>
            <person name="Poehlein A."/>
            <person name="Guzman J."/>
            <person name="Daniel R."/>
            <person name="Vilcinskas A."/>
        </authorList>
    </citation>
    <scope>NUCLEOTIDE SEQUENCE</scope>
    <source>
        <strain evidence="3">MP11Mi</strain>
    </source>
</reference>